<evidence type="ECO:0000313" key="2">
    <source>
        <dbReference type="Proteomes" id="UP000284605"/>
    </source>
</evidence>
<dbReference type="Proteomes" id="UP000284605">
    <property type="component" value="Unassembled WGS sequence"/>
</dbReference>
<protein>
    <submittedName>
        <fullName evidence="1">Uncharacterized protein</fullName>
    </submittedName>
</protein>
<dbReference type="RefSeq" id="WP_119782527.1">
    <property type="nucleotide sequence ID" value="NZ_QYUK01000016.1"/>
</dbReference>
<sequence>MLDLESPIWETLEGGYRVVYDPRPALLALERGENVAAAWDELWNELHHQGDVGEASYAAVPHLVRIYAAGGAARYDTYAIVEVVEECRLAGNNPPLPDYLREPYEAAWRQLAELALRDLPLTDKLEIVSCILAVMAMSKGLSGLARIAAKFDESEREEMIRLYFQA</sequence>
<dbReference type="AlphaFoldDB" id="A0A418VTJ2"/>
<organism evidence="1 2">
    <name type="scientific">Oleomonas cavernae</name>
    <dbReference type="NCBI Taxonomy" id="2320859"/>
    <lineage>
        <taxon>Bacteria</taxon>
        <taxon>Pseudomonadati</taxon>
        <taxon>Pseudomonadota</taxon>
        <taxon>Alphaproteobacteria</taxon>
        <taxon>Acetobacterales</taxon>
        <taxon>Acetobacteraceae</taxon>
        <taxon>Oleomonas</taxon>
    </lineage>
</organism>
<evidence type="ECO:0000313" key="1">
    <source>
        <dbReference type="EMBL" id="RJF80475.1"/>
    </source>
</evidence>
<dbReference type="EMBL" id="QYUK01000016">
    <property type="protein sequence ID" value="RJF80475.1"/>
    <property type="molecule type" value="Genomic_DNA"/>
</dbReference>
<keyword evidence="2" id="KW-1185">Reference proteome</keyword>
<name>A0A418VTJ2_9PROT</name>
<comment type="caution">
    <text evidence="1">The sequence shown here is derived from an EMBL/GenBank/DDBJ whole genome shotgun (WGS) entry which is preliminary data.</text>
</comment>
<proteinExistence type="predicted"/>
<reference evidence="1 2" key="1">
    <citation type="submission" date="2018-09" db="EMBL/GenBank/DDBJ databases">
        <authorList>
            <person name="Zhu H."/>
        </authorList>
    </citation>
    <scope>NUCLEOTIDE SEQUENCE [LARGE SCALE GENOMIC DNA]</scope>
    <source>
        <strain evidence="1 2">K1W22B-8</strain>
    </source>
</reference>
<gene>
    <name evidence="1" type="ORF">D3874_25410</name>
</gene>
<dbReference type="OrthoDB" id="796912at2"/>
<accession>A0A418VTJ2</accession>